<keyword evidence="1" id="KW-1133">Transmembrane helix</keyword>
<feature type="transmembrane region" description="Helical" evidence="1">
    <location>
        <begin position="167"/>
        <end position="187"/>
    </location>
</feature>
<dbReference type="VEuPathDB" id="PlasmoDB:PVP01_0003450"/>
<protein>
    <recommendedName>
        <fullName evidence="3">Fam-l protein</fullName>
    </recommendedName>
</protein>
<evidence type="ECO:0008006" key="3">
    <source>
        <dbReference type="Google" id="ProtNLM"/>
    </source>
</evidence>
<proteinExistence type="predicted"/>
<sequence>MSPLIYSRLNRNMKYLIFIKILTIIFLTWMPKCYRDECISYKTLGLKGNNNLSRDLSTHQILAKHIEQNKLKNKKIKNKMPHNNEKYKLDNREDHLSTYVHLKQGSPNNLDSYMNEYKKRYSKRKGLSKMDCCCEQKIFKSINKMHKRIENMNSTEGILKKLLYNKYGLRILFLFLFPLIGIITQVLNEFSSGEKFTECTENGHNNKCYYSILYKIEKVVPLSKIYLASLSIYIIIVFSVGIYILKKIIKYNNLKEGKSKI</sequence>
<organism evidence="2">
    <name type="scientific">Plasmodium vivax</name>
    <name type="common">malaria parasite P. vivax</name>
    <dbReference type="NCBI Taxonomy" id="5855"/>
    <lineage>
        <taxon>Eukaryota</taxon>
        <taxon>Sar</taxon>
        <taxon>Alveolata</taxon>
        <taxon>Apicomplexa</taxon>
        <taxon>Aconoidasida</taxon>
        <taxon>Haemosporida</taxon>
        <taxon>Plasmodiidae</taxon>
        <taxon>Plasmodium</taxon>
        <taxon>Plasmodium (Plasmodium)</taxon>
    </lineage>
</organism>
<dbReference type="EMBL" id="FLZR02000008">
    <property type="protein sequence ID" value="VUZ99630.1"/>
    <property type="molecule type" value="Genomic_DNA"/>
</dbReference>
<dbReference type="Pfam" id="PF12420">
    <property type="entry name" value="DUF3671"/>
    <property type="match status" value="1"/>
</dbReference>
<evidence type="ECO:0000313" key="2">
    <source>
        <dbReference type="EMBL" id="VUZ99630.1"/>
    </source>
</evidence>
<name>A0A565A5X9_PLAVI</name>
<reference evidence="2" key="1">
    <citation type="submission" date="2016-07" db="EMBL/GenBank/DDBJ databases">
        <authorList>
            <consortium name="Pathogen Informatics"/>
        </authorList>
    </citation>
    <scope>NUCLEOTIDE SEQUENCE</scope>
</reference>
<gene>
    <name evidence="2" type="ORF">PVP01_0003450</name>
</gene>
<dbReference type="InterPro" id="IPR022139">
    <property type="entry name" value="Fam-L/Fam-M-like_plasmodium"/>
</dbReference>
<dbReference type="AlphaFoldDB" id="A0A565A5X9"/>
<dbReference type="VEuPathDB" id="PlasmoDB:PVPAM_010012000"/>
<keyword evidence="1" id="KW-0812">Transmembrane</keyword>
<dbReference type="VEuPathDB" id="PlasmoDB:PVW1_010005200"/>
<dbReference type="Proteomes" id="UP000220605">
    <property type="component" value="Unassembled WGS sequence"/>
</dbReference>
<feature type="transmembrane region" description="Helical" evidence="1">
    <location>
        <begin position="12"/>
        <end position="30"/>
    </location>
</feature>
<keyword evidence="1" id="KW-0472">Membrane</keyword>
<accession>A0A565A5X9</accession>
<evidence type="ECO:0000256" key="1">
    <source>
        <dbReference type="SAM" id="Phobius"/>
    </source>
</evidence>
<feature type="transmembrane region" description="Helical" evidence="1">
    <location>
        <begin position="225"/>
        <end position="245"/>
    </location>
</feature>